<evidence type="ECO:0000313" key="3">
    <source>
        <dbReference type="Proteomes" id="UP000656548"/>
    </source>
</evidence>
<accession>A0ABR9LJJ6</accession>
<keyword evidence="3" id="KW-1185">Reference proteome</keyword>
<sequence length="32" mass="3281">MPTPAGRDLFAAQGPRKTSLDDLVGPAGIAKE</sequence>
<dbReference type="EMBL" id="JADBEJ010000008">
    <property type="protein sequence ID" value="MBE1580762.1"/>
    <property type="molecule type" value="Genomic_DNA"/>
</dbReference>
<feature type="region of interest" description="Disordered" evidence="1">
    <location>
        <begin position="1"/>
        <end position="32"/>
    </location>
</feature>
<comment type="caution">
    <text evidence="2">The sequence shown here is derived from an EMBL/GenBank/DDBJ whole genome shotgun (WGS) entry which is preliminary data.</text>
</comment>
<evidence type="ECO:0008006" key="4">
    <source>
        <dbReference type="Google" id="ProtNLM"/>
    </source>
</evidence>
<name>A0ABR9LJJ6_9PSEU</name>
<reference evidence="2 3" key="1">
    <citation type="submission" date="2020-10" db="EMBL/GenBank/DDBJ databases">
        <title>Sequencing the genomes of 1000 actinobacteria strains.</title>
        <authorList>
            <person name="Klenk H.-P."/>
        </authorList>
    </citation>
    <scope>NUCLEOTIDE SEQUENCE [LARGE SCALE GENOMIC DNA]</scope>
    <source>
        <strain evidence="2 3">DSM 46661</strain>
    </source>
</reference>
<dbReference type="Proteomes" id="UP000656548">
    <property type="component" value="Unassembled WGS sequence"/>
</dbReference>
<organism evidence="2 3">
    <name type="scientific">Amycolatopsis roodepoortensis</name>
    <dbReference type="NCBI Taxonomy" id="700274"/>
    <lineage>
        <taxon>Bacteria</taxon>
        <taxon>Bacillati</taxon>
        <taxon>Actinomycetota</taxon>
        <taxon>Actinomycetes</taxon>
        <taxon>Pseudonocardiales</taxon>
        <taxon>Pseudonocardiaceae</taxon>
        <taxon>Amycolatopsis</taxon>
    </lineage>
</organism>
<protein>
    <recommendedName>
        <fullName evidence="4">Transcriptional regulator</fullName>
    </recommendedName>
</protein>
<gene>
    <name evidence="2" type="ORF">H4W30_007843</name>
</gene>
<evidence type="ECO:0000256" key="1">
    <source>
        <dbReference type="SAM" id="MobiDB-lite"/>
    </source>
</evidence>
<proteinExistence type="predicted"/>
<evidence type="ECO:0000313" key="2">
    <source>
        <dbReference type="EMBL" id="MBE1580762.1"/>
    </source>
</evidence>